<dbReference type="AlphaFoldDB" id="Q6MIX6"/>
<dbReference type="STRING" id="264462.Bd3019"/>
<accession>Q6MIX6</accession>
<dbReference type="KEGG" id="bba:Bd3019"/>
<keyword evidence="3" id="KW-1185">Reference proteome</keyword>
<keyword evidence="1" id="KW-0732">Signal</keyword>
<evidence type="ECO:0000256" key="1">
    <source>
        <dbReference type="SAM" id="SignalP"/>
    </source>
</evidence>
<dbReference type="Proteomes" id="UP000008080">
    <property type="component" value="Chromosome"/>
</dbReference>
<name>Q6MIX6_BDEBA</name>
<feature type="signal peptide" evidence="1">
    <location>
        <begin position="1"/>
        <end position="19"/>
    </location>
</feature>
<dbReference type="HOGENOM" id="CLU_115735_0_0_7"/>
<organism evidence="2 3">
    <name type="scientific">Bdellovibrio bacteriovorus (strain ATCC 15356 / DSM 50701 / NCIMB 9529 / HD100)</name>
    <dbReference type="NCBI Taxonomy" id="264462"/>
    <lineage>
        <taxon>Bacteria</taxon>
        <taxon>Pseudomonadati</taxon>
        <taxon>Bdellovibrionota</taxon>
        <taxon>Bdellovibrionia</taxon>
        <taxon>Bdellovibrionales</taxon>
        <taxon>Pseudobdellovibrionaceae</taxon>
        <taxon>Bdellovibrio</taxon>
    </lineage>
</organism>
<reference evidence="2 3" key="1">
    <citation type="journal article" date="2004" name="Science">
        <title>A predator unmasked: life cycle of Bdellovibrio bacteriovorus from a genomic perspective.</title>
        <authorList>
            <person name="Rendulic S."/>
            <person name="Jagtap P."/>
            <person name="Rosinus A."/>
            <person name="Eppinger M."/>
            <person name="Baar C."/>
            <person name="Lanz C."/>
            <person name="Keller H."/>
            <person name="Lambert C."/>
            <person name="Evans K.J."/>
            <person name="Goesmann A."/>
            <person name="Meyer F."/>
            <person name="Sockett R.E."/>
            <person name="Schuster S.C."/>
        </authorList>
    </citation>
    <scope>NUCLEOTIDE SEQUENCE [LARGE SCALE GENOMIC DNA]</scope>
    <source>
        <strain evidence="3">ATCC 15356 / DSM 50701 / NCIMB 9529 / HD100</strain>
    </source>
</reference>
<sequence length="205" mass="22432">MKSLLTLVLFLTVPHLANAEFQAPVIRAKMSMFSTTVSAGEQVNEEPLGSMLTLQPMVLWNFPSINSRMGIHYIMDFSSNYGFTPISGIGLTGYYYLKGLPASYETTPDDTLVQKSKPGFFTFASFTPVNFNLNKKESTPNAGDGFSFSALLYEFMLGVGYEYPLRPNALIAVEISTREASGGDGSTKFSYSGLGLGISFTTSYY</sequence>
<feature type="chain" id="PRO_5004278227" description="Outer membrane protein beta-barrel domain-containing protein" evidence="1">
    <location>
        <begin position="20"/>
        <end position="205"/>
    </location>
</feature>
<dbReference type="EMBL" id="BX842654">
    <property type="protein sequence ID" value="CAE80787.1"/>
    <property type="molecule type" value="Genomic_DNA"/>
</dbReference>
<evidence type="ECO:0000313" key="2">
    <source>
        <dbReference type="EMBL" id="CAE80787.1"/>
    </source>
</evidence>
<proteinExistence type="predicted"/>
<evidence type="ECO:0008006" key="4">
    <source>
        <dbReference type="Google" id="ProtNLM"/>
    </source>
</evidence>
<gene>
    <name evidence="2" type="ordered locus">Bd3019</name>
</gene>
<evidence type="ECO:0000313" key="3">
    <source>
        <dbReference type="Proteomes" id="UP000008080"/>
    </source>
</evidence>
<protein>
    <recommendedName>
        <fullName evidence="4">Outer membrane protein beta-barrel domain-containing protein</fullName>
    </recommendedName>
</protein>